<evidence type="ECO:0000313" key="3">
    <source>
        <dbReference type="EMBL" id="MBC6470216.1"/>
    </source>
</evidence>
<protein>
    <submittedName>
        <fullName evidence="3">YceI family protein</fullName>
    </submittedName>
</protein>
<comment type="similarity">
    <text evidence="1">Belongs to the UPF0312 family.</text>
</comment>
<organism evidence="3 4">
    <name type="scientific">Actinomadura alba</name>
    <dbReference type="NCBI Taxonomy" id="406431"/>
    <lineage>
        <taxon>Bacteria</taxon>
        <taxon>Bacillati</taxon>
        <taxon>Actinomycetota</taxon>
        <taxon>Actinomycetes</taxon>
        <taxon>Streptosporangiales</taxon>
        <taxon>Thermomonosporaceae</taxon>
        <taxon>Actinomadura</taxon>
    </lineage>
</organism>
<dbReference type="InterPro" id="IPR036761">
    <property type="entry name" value="TTHA0802/YceI-like_sf"/>
</dbReference>
<feature type="domain" description="Lipid/polyisoprenoid-binding YceI-like" evidence="2">
    <location>
        <begin position="16"/>
        <end position="169"/>
    </location>
</feature>
<keyword evidence="4" id="KW-1185">Reference proteome</keyword>
<comment type="caution">
    <text evidence="3">The sequence shown here is derived from an EMBL/GenBank/DDBJ whole genome shotgun (WGS) entry which is preliminary data.</text>
</comment>
<gene>
    <name evidence="3" type="ORF">HKK74_32705</name>
</gene>
<evidence type="ECO:0000256" key="1">
    <source>
        <dbReference type="ARBA" id="ARBA00008812"/>
    </source>
</evidence>
<reference evidence="3 4" key="1">
    <citation type="submission" date="2020-06" db="EMBL/GenBank/DDBJ databases">
        <title>Actinomadura xiongansis sp. nov., isolated from soil of Baiyangdian.</title>
        <authorList>
            <person name="Zhang X."/>
        </authorList>
    </citation>
    <scope>NUCLEOTIDE SEQUENCE [LARGE SCALE GENOMIC DNA]</scope>
    <source>
        <strain evidence="3 4">HBUM206468</strain>
    </source>
</reference>
<dbReference type="Gene3D" id="2.40.128.110">
    <property type="entry name" value="Lipid/polyisoprenoid-binding, YceI-like"/>
    <property type="match status" value="1"/>
</dbReference>
<dbReference type="PANTHER" id="PTHR34406">
    <property type="entry name" value="PROTEIN YCEI"/>
    <property type="match status" value="1"/>
</dbReference>
<dbReference type="InterPro" id="IPR007372">
    <property type="entry name" value="Lipid/polyisoprenoid-bd_YceI"/>
</dbReference>
<dbReference type="SUPFAM" id="SSF101874">
    <property type="entry name" value="YceI-like"/>
    <property type="match status" value="1"/>
</dbReference>
<dbReference type="Proteomes" id="UP000805614">
    <property type="component" value="Unassembled WGS sequence"/>
</dbReference>
<dbReference type="PANTHER" id="PTHR34406:SF1">
    <property type="entry name" value="PROTEIN YCEI"/>
    <property type="match status" value="1"/>
</dbReference>
<name>A0ABR7LZM7_9ACTN</name>
<dbReference type="Pfam" id="PF04264">
    <property type="entry name" value="YceI"/>
    <property type="match status" value="1"/>
</dbReference>
<accession>A0ABR7LZM7</accession>
<evidence type="ECO:0000259" key="2">
    <source>
        <dbReference type="SMART" id="SM00867"/>
    </source>
</evidence>
<proteinExistence type="inferred from homology"/>
<evidence type="ECO:0000313" key="4">
    <source>
        <dbReference type="Proteomes" id="UP000805614"/>
    </source>
</evidence>
<sequence>MRTNRDHAETAPRLGRYEVDAGHSTVTFRTRHLYGLAPVRGTFAIRTGTIDITEPLADSGVHVEIETASFHTGNRQRDAQVRSARFLDAGRYPVMTFVSGRLDGSTLTGTLTVRDVARPVSLSIESSVVAPRSFTLRATTRIDRTEFGVTASRGLTGRYLDVSLEVRCVSDVGGLTHA</sequence>
<dbReference type="EMBL" id="JABVEC010000038">
    <property type="protein sequence ID" value="MBC6470216.1"/>
    <property type="molecule type" value="Genomic_DNA"/>
</dbReference>
<dbReference type="SMART" id="SM00867">
    <property type="entry name" value="YceI"/>
    <property type="match status" value="1"/>
</dbReference>
<dbReference type="RefSeq" id="WP_187247261.1">
    <property type="nucleotide sequence ID" value="NZ_BAAAOK010000005.1"/>
</dbReference>